<accession>A0A3R8T7C7</accession>
<protein>
    <submittedName>
        <fullName evidence="2">Uncharacterized protein</fullName>
    </submittedName>
</protein>
<keyword evidence="3" id="KW-1185">Reference proteome</keyword>
<dbReference type="RefSeq" id="WP_125241667.1">
    <property type="nucleotide sequence ID" value="NZ_RSED01000002.1"/>
</dbReference>
<gene>
    <name evidence="2" type="ORF">EIP75_02525</name>
</gene>
<name>A0A3R8T7C7_9BURK</name>
<dbReference type="Proteomes" id="UP000269265">
    <property type="component" value="Unassembled WGS sequence"/>
</dbReference>
<reference evidence="2 3" key="1">
    <citation type="submission" date="2018-12" db="EMBL/GenBank/DDBJ databases">
        <title>The whole draft genome of Aquabacterium sp. SJQ9.</title>
        <authorList>
            <person name="Sun L."/>
            <person name="Gao X."/>
            <person name="Chen W."/>
            <person name="Huang K."/>
        </authorList>
    </citation>
    <scope>NUCLEOTIDE SEQUENCE [LARGE SCALE GENOMIC DNA]</scope>
    <source>
        <strain evidence="2 3">SJQ9</strain>
    </source>
</reference>
<dbReference type="EMBL" id="RSED01000002">
    <property type="protein sequence ID" value="RRS05760.1"/>
    <property type="molecule type" value="Genomic_DNA"/>
</dbReference>
<keyword evidence="1" id="KW-0732">Signal</keyword>
<comment type="caution">
    <text evidence="2">The sequence shown here is derived from an EMBL/GenBank/DDBJ whole genome shotgun (WGS) entry which is preliminary data.</text>
</comment>
<dbReference type="AlphaFoldDB" id="A0A3R8T7C7"/>
<feature type="signal peptide" evidence="1">
    <location>
        <begin position="1"/>
        <end position="26"/>
    </location>
</feature>
<feature type="chain" id="PRO_5018560087" evidence="1">
    <location>
        <begin position="27"/>
        <end position="243"/>
    </location>
</feature>
<sequence length="243" mass="25967">MISTFKSAVVGSVLAAGLAFSGAASAGITLDTSALKSDAILQLGNVAYNVSSAAYIEFGALGNTTKLSDGQEWSETLQKYVPVPRYNMPVTKATVSIGWDLKITANSGQSSRSALQLKRGYVNVVLANFSIDFDKEIVYADVFTDGKLTKTKATIYDFDVVEPQKISFKNLVLNQSVKIGKLKLTQEAQNLLGDGLYIEEILRPQLAALDFGTISVLVTSYKRTPKANATPFTAADIPASPAP</sequence>
<evidence type="ECO:0000313" key="2">
    <source>
        <dbReference type="EMBL" id="RRS05760.1"/>
    </source>
</evidence>
<organism evidence="2 3">
    <name type="scientific">Aquabacterium soli</name>
    <dbReference type="NCBI Taxonomy" id="2493092"/>
    <lineage>
        <taxon>Bacteria</taxon>
        <taxon>Pseudomonadati</taxon>
        <taxon>Pseudomonadota</taxon>
        <taxon>Betaproteobacteria</taxon>
        <taxon>Burkholderiales</taxon>
        <taxon>Aquabacterium</taxon>
    </lineage>
</organism>
<proteinExistence type="predicted"/>
<evidence type="ECO:0000256" key="1">
    <source>
        <dbReference type="SAM" id="SignalP"/>
    </source>
</evidence>
<evidence type="ECO:0000313" key="3">
    <source>
        <dbReference type="Proteomes" id="UP000269265"/>
    </source>
</evidence>
<dbReference type="OrthoDB" id="9150341at2"/>